<evidence type="ECO:0000313" key="2">
    <source>
        <dbReference type="Proteomes" id="UP000290545"/>
    </source>
</evidence>
<proteinExistence type="predicted"/>
<gene>
    <name evidence="1" type="ORF">ESB13_07410</name>
</gene>
<accession>A0A4Q1DB15</accession>
<name>A0A4Q1DB15_9BACT</name>
<organism evidence="1 2">
    <name type="scientific">Filimonas effusa</name>
    <dbReference type="NCBI Taxonomy" id="2508721"/>
    <lineage>
        <taxon>Bacteria</taxon>
        <taxon>Pseudomonadati</taxon>
        <taxon>Bacteroidota</taxon>
        <taxon>Chitinophagia</taxon>
        <taxon>Chitinophagales</taxon>
        <taxon>Chitinophagaceae</taxon>
        <taxon>Filimonas</taxon>
    </lineage>
</organism>
<dbReference type="EMBL" id="SDHZ01000001">
    <property type="protein sequence ID" value="RXK86622.1"/>
    <property type="molecule type" value="Genomic_DNA"/>
</dbReference>
<protein>
    <submittedName>
        <fullName evidence="1">Uncharacterized protein</fullName>
    </submittedName>
</protein>
<keyword evidence="2" id="KW-1185">Reference proteome</keyword>
<reference evidence="1 2" key="1">
    <citation type="submission" date="2019-01" db="EMBL/GenBank/DDBJ databases">
        <title>Filimonas sp. strain TTM-71.</title>
        <authorList>
            <person name="Chen W.-M."/>
        </authorList>
    </citation>
    <scope>NUCLEOTIDE SEQUENCE [LARGE SCALE GENOMIC DNA]</scope>
    <source>
        <strain evidence="1 2">TTM-71</strain>
    </source>
</reference>
<evidence type="ECO:0000313" key="1">
    <source>
        <dbReference type="EMBL" id="RXK86622.1"/>
    </source>
</evidence>
<comment type="caution">
    <text evidence="1">The sequence shown here is derived from an EMBL/GenBank/DDBJ whole genome shotgun (WGS) entry which is preliminary data.</text>
</comment>
<dbReference type="Proteomes" id="UP000290545">
    <property type="component" value="Unassembled WGS sequence"/>
</dbReference>
<sequence length="61" mass="6831">MKFLLLLTSFYGRAALLWYFAFAAGGKRREQKMSCTFENGILFIFAAYGKEAFSGISHPGV</sequence>
<dbReference type="AlphaFoldDB" id="A0A4Q1DB15"/>
<dbReference type="RefSeq" id="WP_129002370.1">
    <property type="nucleotide sequence ID" value="NZ_SDHZ01000001.1"/>
</dbReference>